<gene>
    <name evidence="2" type="ORF">PVK06_007599</name>
</gene>
<feature type="region of interest" description="Disordered" evidence="1">
    <location>
        <begin position="88"/>
        <end position="118"/>
    </location>
</feature>
<evidence type="ECO:0000313" key="2">
    <source>
        <dbReference type="EMBL" id="KAK5838855.1"/>
    </source>
</evidence>
<dbReference type="EMBL" id="JARKNE010000003">
    <property type="protein sequence ID" value="KAK5838855.1"/>
    <property type="molecule type" value="Genomic_DNA"/>
</dbReference>
<accession>A0ABR0QHR9</accession>
<feature type="region of interest" description="Disordered" evidence="1">
    <location>
        <begin position="1"/>
        <end position="24"/>
    </location>
</feature>
<evidence type="ECO:0000256" key="1">
    <source>
        <dbReference type="SAM" id="MobiDB-lite"/>
    </source>
</evidence>
<name>A0ABR0QHR9_GOSAR</name>
<dbReference type="Proteomes" id="UP001358586">
    <property type="component" value="Chromosome 3"/>
</dbReference>
<comment type="caution">
    <text evidence="2">The sequence shown here is derived from an EMBL/GenBank/DDBJ whole genome shotgun (WGS) entry which is preliminary data.</text>
</comment>
<sequence length="118" mass="13770">MLVDNHPRGQRRGKGKHIVEDDEPHGYVDVRVVDPLDGRHGRQSDLHYRGSHRKARRVPMMIIRMTMRRRRPLLHHRTMSGYLAHTAHQRGHGYPQHEVAQVDPDFRNAGYESVDDAL</sequence>
<reference evidence="2 3" key="1">
    <citation type="submission" date="2023-03" db="EMBL/GenBank/DDBJ databases">
        <title>WGS of Gossypium arboreum.</title>
        <authorList>
            <person name="Yu D."/>
        </authorList>
    </citation>
    <scope>NUCLEOTIDE SEQUENCE [LARGE SCALE GENOMIC DNA]</scope>
    <source>
        <tissue evidence="2">Leaf</tissue>
    </source>
</reference>
<protein>
    <submittedName>
        <fullName evidence="2">Uncharacterized protein</fullName>
    </submittedName>
</protein>
<organism evidence="2 3">
    <name type="scientific">Gossypium arboreum</name>
    <name type="common">Tree cotton</name>
    <name type="synonym">Gossypium nanking</name>
    <dbReference type="NCBI Taxonomy" id="29729"/>
    <lineage>
        <taxon>Eukaryota</taxon>
        <taxon>Viridiplantae</taxon>
        <taxon>Streptophyta</taxon>
        <taxon>Embryophyta</taxon>
        <taxon>Tracheophyta</taxon>
        <taxon>Spermatophyta</taxon>
        <taxon>Magnoliopsida</taxon>
        <taxon>eudicotyledons</taxon>
        <taxon>Gunneridae</taxon>
        <taxon>Pentapetalae</taxon>
        <taxon>rosids</taxon>
        <taxon>malvids</taxon>
        <taxon>Malvales</taxon>
        <taxon>Malvaceae</taxon>
        <taxon>Malvoideae</taxon>
        <taxon>Gossypium</taxon>
    </lineage>
</organism>
<evidence type="ECO:0000313" key="3">
    <source>
        <dbReference type="Proteomes" id="UP001358586"/>
    </source>
</evidence>
<keyword evidence="3" id="KW-1185">Reference proteome</keyword>
<proteinExistence type="predicted"/>